<name>A0A5B9P381_9BACT</name>
<dbReference type="GO" id="GO:0005886">
    <property type="term" value="C:plasma membrane"/>
    <property type="evidence" value="ECO:0007669"/>
    <property type="project" value="UniProtKB-SubCell"/>
</dbReference>
<reference evidence="9 10" key="1">
    <citation type="submission" date="2019-08" db="EMBL/GenBank/DDBJ databases">
        <title>Deep-cultivation of Planctomycetes and their phenomic and genomic characterization uncovers novel biology.</title>
        <authorList>
            <person name="Wiegand S."/>
            <person name="Jogler M."/>
            <person name="Boedeker C."/>
            <person name="Pinto D."/>
            <person name="Vollmers J."/>
            <person name="Rivas-Marin E."/>
            <person name="Kohn T."/>
            <person name="Peeters S.H."/>
            <person name="Heuer A."/>
            <person name="Rast P."/>
            <person name="Oberbeckmann S."/>
            <person name="Bunk B."/>
            <person name="Jeske O."/>
            <person name="Meyerdierks A."/>
            <person name="Storesund J.E."/>
            <person name="Kallscheuer N."/>
            <person name="Luecker S."/>
            <person name="Lage O.M."/>
            <person name="Pohl T."/>
            <person name="Merkel B.J."/>
            <person name="Hornburger P."/>
            <person name="Mueller R.-W."/>
            <person name="Bruemmer F."/>
            <person name="Labrenz M."/>
            <person name="Spormann A.M."/>
            <person name="Op den Camp H."/>
            <person name="Overmann J."/>
            <person name="Amann R."/>
            <person name="Jetten M.S.M."/>
            <person name="Mascher T."/>
            <person name="Medema M.H."/>
            <person name="Devos D.P."/>
            <person name="Kaster A.-K."/>
            <person name="Ovreas L."/>
            <person name="Rohde M."/>
            <person name="Galperin M.Y."/>
            <person name="Jogler C."/>
        </authorList>
    </citation>
    <scope>NUCLEOTIDE SEQUENCE [LARGE SCALE GENOMIC DNA]</scope>
    <source>
        <strain evidence="9 10">FC18</strain>
    </source>
</reference>
<keyword evidence="10" id="KW-1185">Reference proteome</keyword>
<dbReference type="GO" id="GO:0022857">
    <property type="term" value="F:transmembrane transporter activity"/>
    <property type="evidence" value="ECO:0007669"/>
    <property type="project" value="InterPro"/>
</dbReference>
<evidence type="ECO:0000256" key="1">
    <source>
        <dbReference type="ARBA" id="ARBA00004162"/>
    </source>
</evidence>
<feature type="region of interest" description="Disordered" evidence="8">
    <location>
        <begin position="1"/>
        <end position="37"/>
    </location>
</feature>
<evidence type="ECO:0000313" key="10">
    <source>
        <dbReference type="Proteomes" id="UP000322214"/>
    </source>
</evidence>
<dbReference type="Proteomes" id="UP000322214">
    <property type="component" value="Chromosome"/>
</dbReference>
<dbReference type="Pfam" id="PF02472">
    <property type="entry name" value="ExbD"/>
    <property type="match status" value="1"/>
</dbReference>
<dbReference type="RefSeq" id="WP_075084756.1">
    <property type="nucleotide sequence ID" value="NZ_CP042912.1"/>
</dbReference>
<keyword evidence="6" id="KW-0472">Membrane</keyword>
<keyword evidence="7" id="KW-0653">Protein transport</keyword>
<evidence type="ECO:0000256" key="8">
    <source>
        <dbReference type="SAM" id="MobiDB-lite"/>
    </source>
</evidence>
<dbReference type="STRING" id="980251.GCA_001642875_02331"/>
<evidence type="ECO:0000256" key="2">
    <source>
        <dbReference type="ARBA" id="ARBA00005811"/>
    </source>
</evidence>
<keyword evidence="7" id="KW-0813">Transport</keyword>
<dbReference type="EMBL" id="CP042912">
    <property type="protein sequence ID" value="QEG20634.1"/>
    <property type="molecule type" value="Genomic_DNA"/>
</dbReference>
<comment type="similarity">
    <text evidence="2 7">Belongs to the ExbD/TolR family.</text>
</comment>
<proteinExistence type="inferred from homology"/>
<evidence type="ECO:0000256" key="3">
    <source>
        <dbReference type="ARBA" id="ARBA00022475"/>
    </source>
</evidence>
<dbReference type="InterPro" id="IPR003400">
    <property type="entry name" value="ExbD"/>
</dbReference>
<organism evidence="9 10">
    <name type="scientific">Mariniblastus fucicola</name>
    <dbReference type="NCBI Taxonomy" id="980251"/>
    <lineage>
        <taxon>Bacteria</taxon>
        <taxon>Pseudomonadati</taxon>
        <taxon>Planctomycetota</taxon>
        <taxon>Planctomycetia</taxon>
        <taxon>Pirellulales</taxon>
        <taxon>Pirellulaceae</taxon>
        <taxon>Mariniblastus</taxon>
    </lineage>
</organism>
<dbReference type="AlphaFoldDB" id="A0A5B9P381"/>
<accession>A0A5B9P381</accession>
<feature type="compositionally biased region" description="Basic and acidic residues" evidence="8">
    <location>
        <begin position="7"/>
        <end position="37"/>
    </location>
</feature>
<evidence type="ECO:0000256" key="7">
    <source>
        <dbReference type="RuleBase" id="RU003879"/>
    </source>
</evidence>
<evidence type="ECO:0000313" key="9">
    <source>
        <dbReference type="EMBL" id="QEG20634.1"/>
    </source>
</evidence>
<dbReference type="PANTHER" id="PTHR30558">
    <property type="entry name" value="EXBD MEMBRANE COMPONENT OF PMF-DRIVEN MACROMOLECULE IMPORT SYSTEM"/>
    <property type="match status" value="1"/>
</dbReference>
<protein>
    <submittedName>
        <fullName evidence="9">Biopolymer transport protein ExbD/TolR</fullName>
    </submittedName>
</protein>
<dbReference type="OrthoDB" id="292474at2"/>
<feature type="region of interest" description="Disordered" evidence="8">
    <location>
        <begin position="94"/>
        <end position="113"/>
    </location>
</feature>
<dbReference type="GO" id="GO:0015031">
    <property type="term" value="P:protein transport"/>
    <property type="evidence" value="ECO:0007669"/>
    <property type="project" value="UniProtKB-KW"/>
</dbReference>
<dbReference type="KEGG" id="mff:MFFC18_04840"/>
<keyword evidence="5" id="KW-1133">Transmembrane helix</keyword>
<dbReference type="PANTHER" id="PTHR30558:SF3">
    <property type="entry name" value="BIOPOLYMER TRANSPORT PROTEIN EXBD-RELATED"/>
    <property type="match status" value="1"/>
</dbReference>
<comment type="subcellular location">
    <subcellularLocation>
        <location evidence="1">Cell membrane</location>
        <topology evidence="1">Single-pass membrane protein</topology>
    </subcellularLocation>
    <subcellularLocation>
        <location evidence="7">Cell membrane</location>
        <topology evidence="7">Single-pass type II membrane protein</topology>
    </subcellularLocation>
</comment>
<evidence type="ECO:0000256" key="5">
    <source>
        <dbReference type="ARBA" id="ARBA00022989"/>
    </source>
</evidence>
<sequence length="200" mass="22776">MSDESDEPVKGDEGVVEYRADGARHHESGEYRDMGWKGFDDSEEVIDDDYEEPATIGKKEKIPEDDLDMTPMVDVTFLLLIFFMVTASFSLQKSIEQPPPETDEPSDVVQEEDPDKDYVTVLIDQNNTFYVTSRDEDEVECPSRREMFTRVKEAKNMSNVGRMIIRAHVDSMHKKVISAWDAGVVAGIEKISIETTEEEL</sequence>
<keyword evidence="4 7" id="KW-0812">Transmembrane</keyword>
<gene>
    <name evidence="9" type="ORF">MFFC18_04840</name>
</gene>
<evidence type="ECO:0000256" key="6">
    <source>
        <dbReference type="ARBA" id="ARBA00023136"/>
    </source>
</evidence>
<keyword evidence="3" id="KW-1003">Cell membrane</keyword>
<evidence type="ECO:0000256" key="4">
    <source>
        <dbReference type="ARBA" id="ARBA00022692"/>
    </source>
</evidence>
<feature type="compositionally biased region" description="Acidic residues" evidence="8">
    <location>
        <begin position="101"/>
        <end position="113"/>
    </location>
</feature>